<organism evidence="1 2">
    <name type="scientific">Nicotiana attenuata</name>
    <name type="common">Coyote tobacco</name>
    <dbReference type="NCBI Taxonomy" id="49451"/>
    <lineage>
        <taxon>Eukaryota</taxon>
        <taxon>Viridiplantae</taxon>
        <taxon>Streptophyta</taxon>
        <taxon>Embryophyta</taxon>
        <taxon>Tracheophyta</taxon>
        <taxon>Spermatophyta</taxon>
        <taxon>Magnoliopsida</taxon>
        <taxon>eudicotyledons</taxon>
        <taxon>Gunneridae</taxon>
        <taxon>Pentapetalae</taxon>
        <taxon>asterids</taxon>
        <taxon>lamiids</taxon>
        <taxon>Solanales</taxon>
        <taxon>Solanaceae</taxon>
        <taxon>Nicotianoideae</taxon>
        <taxon>Nicotianeae</taxon>
        <taxon>Nicotiana</taxon>
    </lineage>
</organism>
<keyword evidence="2" id="KW-1185">Reference proteome</keyword>
<dbReference type="Gramene" id="OIT32236">
    <property type="protein sequence ID" value="OIT32236"/>
    <property type="gene ID" value="A4A49_10606"/>
</dbReference>
<proteinExistence type="predicted"/>
<sequence length="129" mass="15378">MEEIKVRLEITNDEQLQQHLIGKMEIACQRLSDLLGNETYFMDDLRIQFTNKTNLFHNRRGRSTLTILDVKHTATSMLIMKCFEDHEPQDLSFNFKVKSLLRQYMSLWAHADMLYSIYIKDRPESKLHI</sequence>
<gene>
    <name evidence="1" type="ORF">A4A49_10606</name>
</gene>
<protein>
    <submittedName>
        <fullName evidence="1">Uncharacterized protein</fullName>
    </submittedName>
</protein>
<comment type="caution">
    <text evidence="1">The sequence shown here is derived from an EMBL/GenBank/DDBJ whole genome shotgun (WGS) entry which is preliminary data.</text>
</comment>
<evidence type="ECO:0000313" key="1">
    <source>
        <dbReference type="EMBL" id="OIT32236.1"/>
    </source>
</evidence>
<dbReference type="Proteomes" id="UP000187609">
    <property type="component" value="Unassembled WGS sequence"/>
</dbReference>
<reference evidence="1" key="1">
    <citation type="submission" date="2016-11" db="EMBL/GenBank/DDBJ databases">
        <title>The genome of Nicotiana attenuata.</title>
        <authorList>
            <person name="Xu S."/>
            <person name="Brockmoeller T."/>
            <person name="Gaquerel E."/>
            <person name="Navarro A."/>
            <person name="Kuhl H."/>
            <person name="Gase K."/>
            <person name="Ling Z."/>
            <person name="Zhou W."/>
            <person name="Kreitzer C."/>
            <person name="Stanke M."/>
            <person name="Tang H."/>
            <person name="Lyons E."/>
            <person name="Pandey P."/>
            <person name="Pandey S.P."/>
            <person name="Timmermann B."/>
            <person name="Baldwin I.T."/>
        </authorList>
    </citation>
    <scope>NUCLEOTIDE SEQUENCE [LARGE SCALE GENOMIC DNA]</scope>
    <source>
        <strain evidence="1">UT</strain>
    </source>
</reference>
<accession>A0A314KSA9</accession>
<evidence type="ECO:0000313" key="2">
    <source>
        <dbReference type="Proteomes" id="UP000187609"/>
    </source>
</evidence>
<dbReference type="SMR" id="A0A314KSA9"/>
<name>A0A314KSA9_NICAT</name>
<dbReference type="EMBL" id="MJEQ01001098">
    <property type="protein sequence ID" value="OIT32236.1"/>
    <property type="molecule type" value="Genomic_DNA"/>
</dbReference>
<dbReference type="AlphaFoldDB" id="A0A314KSA9"/>